<feature type="transmembrane region" description="Helical" evidence="1">
    <location>
        <begin position="6"/>
        <end position="26"/>
    </location>
</feature>
<keyword evidence="3" id="KW-1185">Reference proteome</keyword>
<sequence length="69" mass="7936">MNLKRMVVGIAVVIILICSLALMPFGKNLRIDTAEKLISTRIQDDTWILVGKDKRDELIKEFEEKYAMP</sequence>
<comment type="caution">
    <text evidence="2">The sequence shown here is derived from an EMBL/GenBank/DDBJ whole genome shotgun (WGS) entry which is preliminary data.</text>
</comment>
<dbReference type="EMBL" id="LCZJ02000002">
    <property type="protein sequence ID" value="KTD88692.1"/>
    <property type="molecule type" value="Genomic_DNA"/>
</dbReference>
<dbReference type="Proteomes" id="UP000054709">
    <property type="component" value="Unassembled WGS sequence"/>
</dbReference>
<protein>
    <submittedName>
        <fullName evidence="2">Uncharacterized protein</fullName>
    </submittedName>
</protein>
<keyword evidence="1" id="KW-0812">Transmembrane</keyword>
<evidence type="ECO:0000313" key="3">
    <source>
        <dbReference type="Proteomes" id="UP000054709"/>
    </source>
</evidence>
<dbReference type="OrthoDB" id="9955548at2"/>
<evidence type="ECO:0000313" key="2">
    <source>
        <dbReference type="EMBL" id="KTD88692.1"/>
    </source>
</evidence>
<keyword evidence="1" id="KW-0472">Membrane</keyword>
<gene>
    <name evidence="2" type="ORF">UQ64_03705</name>
</gene>
<accession>A0A0W1B542</accession>
<dbReference type="AlphaFoldDB" id="A0A0W1B542"/>
<reference evidence="2 3" key="1">
    <citation type="journal article" date="2015" name="Int. Biodeterior. Biodegradation">
        <title>Physiological and genetic screening methods for the isolation of methyl tert-butyl ether-degrading bacteria for bioremediation purposes.</title>
        <authorList>
            <person name="Guisado I.M."/>
            <person name="Purswani J."/>
            <person name="Gonzalez Lopez J."/>
            <person name="Pozo C."/>
        </authorList>
    </citation>
    <scope>NUCLEOTIDE SEQUENCE [LARGE SCALE GENOMIC DNA]</scope>
    <source>
        <strain evidence="2 3">SH7</strain>
    </source>
</reference>
<name>A0A0W1B542_9BACL</name>
<dbReference type="RefSeq" id="WP_060621492.1">
    <property type="nucleotide sequence ID" value="NZ_LCZJ02000002.1"/>
</dbReference>
<evidence type="ECO:0000256" key="1">
    <source>
        <dbReference type="SAM" id="Phobius"/>
    </source>
</evidence>
<organism evidence="2 3">
    <name type="scientific">Paenibacillus etheri</name>
    <dbReference type="NCBI Taxonomy" id="1306852"/>
    <lineage>
        <taxon>Bacteria</taxon>
        <taxon>Bacillati</taxon>
        <taxon>Bacillota</taxon>
        <taxon>Bacilli</taxon>
        <taxon>Bacillales</taxon>
        <taxon>Paenibacillaceae</taxon>
        <taxon>Paenibacillus</taxon>
    </lineage>
</organism>
<proteinExistence type="predicted"/>
<keyword evidence="1" id="KW-1133">Transmembrane helix</keyword>